<dbReference type="Proteomes" id="UP000324974">
    <property type="component" value="Chromosome"/>
</dbReference>
<evidence type="ECO:0000313" key="3">
    <source>
        <dbReference type="Proteomes" id="UP000324974"/>
    </source>
</evidence>
<reference evidence="3" key="1">
    <citation type="submission" date="2019-08" db="EMBL/GenBank/DDBJ databases">
        <title>Limnoglobus roseus gen. nov., sp. nov., a novel freshwater planctomycete with a giant genome from the family Gemmataceae.</title>
        <authorList>
            <person name="Kulichevskaya I.S."/>
            <person name="Naumoff D.G."/>
            <person name="Miroshnikov K."/>
            <person name="Ivanova A."/>
            <person name="Philippov D.A."/>
            <person name="Hakobyan A."/>
            <person name="Rijpstra I.C."/>
            <person name="Sinninghe Damste J.S."/>
            <person name="Liesack W."/>
            <person name="Dedysh S.N."/>
        </authorList>
    </citation>
    <scope>NUCLEOTIDE SEQUENCE [LARGE SCALE GENOMIC DNA]</scope>
    <source>
        <strain evidence="3">PX52</strain>
    </source>
</reference>
<accession>A0A5C1AQ98</accession>
<proteinExistence type="predicted"/>
<dbReference type="OrthoDB" id="1261251at2"/>
<dbReference type="AlphaFoldDB" id="A0A5C1AQ98"/>
<dbReference type="EMBL" id="CP042425">
    <property type="protein sequence ID" value="QEL20206.1"/>
    <property type="molecule type" value="Genomic_DNA"/>
</dbReference>
<evidence type="ECO:0000313" key="2">
    <source>
        <dbReference type="EMBL" id="QEL20206.1"/>
    </source>
</evidence>
<feature type="domain" description="Zinc-ribbon 15" evidence="1">
    <location>
        <begin position="20"/>
        <end position="144"/>
    </location>
</feature>
<dbReference type="KEGG" id="lrs:PX52LOC_07295"/>
<dbReference type="Pfam" id="PF17032">
    <property type="entry name" value="Zn_ribbon_15"/>
    <property type="match status" value="1"/>
</dbReference>
<name>A0A5C1AQ98_9BACT</name>
<keyword evidence="3" id="KW-1185">Reference proteome</keyword>
<organism evidence="2 3">
    <name type="scientific">Limnoglobus roseus</name>
    <dbReference type="NCBI Taxonomy" id="2598579"/>
    <lineage>
        <taxon>Bacteria</taxon>
        <taxon>Pseudomonadati</taxon>
        <taxon>Planctomycetota</taxon>
        <taxon>Planctomycetia</taxon>
        <taxon>Gemmatales</taxon>
        <taxon>Gemmataceae</taxon>
        <taxon>Limnoglobus</taxon>
    </lineage>
</organism>
<dbReference type="InterPro" id="IPR031493">
    <property type="entry name" value="Zinc_ribbon_15"/>
</dbReference>
<dbReference type="RefSeq" id="WP_149114523.1">
    <property type="nucleotide sequence ID" value="NZ_CP042425.1"/>
</dbReference>
<sequence length="151" mass="17186">MFIILGERERNIEQSRDELYCPNCNATRAFKRMRIGSYFTLFFIPLFETRRIKDYVECLHCKLQFNPDAVNSDPPSLAYRAVTAARSDLESGTAVEQVIDKLAKAMTTRELAKQFVDSAAGAARRKCKACNLTYILIVENCNCCERQLAAE</sequence>
<gene>
    <name evidence="2" type="ORF">PX52LOC_07295</name>
</gene>
<protein>
    <submittedName>
        <fullName evidence="2">Zinc-ribbon domain-containing protein</fullName>
    </submittedName>
</protein>
<evidence type="ECO:0000259" key="1">
    <source>
        <dbReference type="Pfam" id="PF17032"/>
    </source>
</evidence>